<dbReference type="Proteomes" id="UP000030106">
    <property type="component" value="Unassembled WGS sequence"/>
</dbReference>
<sequence>MDIYERTFDWVSATEGRARFAGGIRGWDERGHDTYAVDVDGKVMYGEIARTFLPNQNDFNIQIVSFGYGVREHVGMPRPAGHDSHARGVSDGETLQRVQSVLARLILAGLCFEDRPRVLLEYPHARFQGKLIFAEGWAAGAPAREITIRAEPRSA</sequence>
<reference evidence="1 2" key="1">
    <citation type="submission" date="2012-10" db="EMBL/GenBank/DDBJ databases">
        <title>Genome sequencing and analysis of entomopathogenic fungi Beauveria bassiana D1-5.</title>
        <authorList>
            <person name="Li Q."/>
            <person name="Wang L."/>
            <person name="Zhang Z."/>
            <person name="Wang Q."/>
            <person name="Ren J."/>
            <person name="Wang M."/>
            <person name="Xu W."/>
            <person name="Wang J."/>
            <person name="Lu Y."/>
            <person name="Du Q."/>
            <person name="Sun Z."/>
        </authorList>
    </citation>
    <scope>NUCLEOTIDE SEQUENCE [LARGE SCALE GENOMIC DNA]</scope>
    <source>
        <strain evidence="1 2">D1-5</strain>
    </source>
</reference>
<evidence type="ECO:0000313" key="2">
    <source>
        <dbReference type="Proteomes" id="UP000030106"/>
    </source>
</evidence>
<dbReference type="EMBL" id="ANFO01001540">
    <property type="protein sequence ID" value="KGQ02449.1"/>
    <property type="molecule type" value="Genomic_DNA"/>
</dbReference>
<comment type="caution">
    <text evidence="1">The sequence shown here is derived from an EMBL/GenBank/DDBJ whole genome shotgun (WGS) entry which is preliminary data.</text>
</comment>
<evidence type="ECO:0000313" key="1">
    <source>
        <dbReference type="EMBL" id="KGQ02449.1"/>
    </source>
</evidence>
<organism evidence="1 2">
    <name type="scientific">Beauveria bassiana D1-5</name>
    <dbReference type="NCBI Taxonomy" id="1245745"/>
    <lineage>
        <taxon>Eukaryota</taxon>
        <taxon>Fungi</taxon>
        <taxon>Dikarya</taxon>
        <taxon>Ascomycota</taxon>
        <taxon>Pezizomycotina</taxon>
        <taxon>Sordariomycetes</taxon>
        <taxon>Hypocreomycetidae</taxon>
        <taxon>Hypocreales</taxon>
        <taxon>Cordycipitaceae</taxon>
        <taxon>Beauveria</taxon>
    </lineage>
</organism>
<protein>
    <submittedName>
        <fullName evidence="1">Uncharacterized protein</fullName>
    </submittedName>
</protein>
<dbReference type="AlphaFoldDB" id="A0A0A2VNM1"/>
<accession>A0A0A2VNM1</accession>
<name>A0A0A2VNM1_BEABA</name>
<dbReference type="HOGENOM" id="CLU_1854424_0_0_1"/>
<proteinExistence type="predicted"/>
<gene>
    <name evidence="1" type="ORF">BBAD15_g12337</name>
</gene>